<comment type="caution">
    <text evidence="2">The sequence shown here is derived from an EMBL/GenBank/DDBJ whole genome shotgun (WGS) entry which is preliminary data.</text>
</comment>
<protein>
    <recommendedName>
        <fullName evidence="1">DUF3786 domain-containing protein</fullName>
    </recommendedName>
</protein>
<keyword evidence="3" id="KW-1185">Reference proteome</keyword>
<dbReference type="Pfam" id="PF12654">
    <property type="entry name" value="DUF3786"/>
    <property type="match status" value="1"/>
</dbReference>
<name>A0ABQ0K1L7_9BACT</name>
<proteinExistence type="predicted"/>
<evidence type="ECO:0000313" key="3">
    <source>
        <dbReference type="Proteomes" id="UP000032309"/>
    </source>
</evidence>
<evidence type="ECO:0000259" key="1">
    <source>
        <dbReference type="Pfam" id="PF12654"/>
    </source>
</evidence>
<reference evidence="3" key="1">
    <citation type="journal article" date="2015" name="Genome Announc.">
        <title>Draft Genome Sequence of an Anaerobic Ammonium-Oxidizing Bacterium, "Candidatus Brocadia sinica".</title>
        <authorList>
            <person name="Oshiki M."/>
            <person name="Shinyako-Hata K."/>
            <person name="Satoh H."/>
            <person name="Okabe S."/>
        </authorList>
    </citation>
    <scope>NUCLEOTIDE SEQUENCE [LARGE SCALE GENOMIC DNA]</scope>
    <source>
        <strain evidence="3">JPN1</strain>
    </source>
</reference>
<dbReference type="RefSeq" id="WP_052564767.1">
    <property type="nucleotide sequence ID" value="NZ_BAFN01000001.1"/>
</dbReference>
<gene>
    <name evidence="2" type="ORF">BROSI_A3356</name>
</gene>
<feature type="domain" description="DUF3786" evidence="1">
    <location>
        <begin position="21"/>
        <end position="198"/>
    </location>
</feature>
<evidence type="ECO:0000313" key="2">
    <source>
        <dbReference type="EMBL" id="GAN34813.1"/>
    </source>
</evidence>
<organism evidence="2 3">
    <name type="scientific">Candidatus Brocadia sinica JPN1</name>
    <dbReference type="NCBI Taxonomy" id="1197129"/>
    <lineage>
        <taxon>Bacteria</taxon>
        <taxon>Pseudomonadati</taxon>
        <taxon>Planctomycetota</taxon>
        <taxon>Candidatus Brocadiia</taxon>
        <taxon>Candidatus Brocadiales</taxon>
        <taxon>Candidatus Brocadiaceae</taxon>
        <taxon>Candidatus Brocadia</taxon>
    </lineage>
</organism>
<sequence>MVWPGEIKAWDVLSGLDSEDVTVNAKVLFTAHDSTYVLTCFGQDIFISLNDRNIYSTTALGKLLINEHSEYSRLSILKYLIHSTDLPLAGQLIHPSDLPGGDIFIRGTHVLPLDKVAEYFENSSNEFISIGKSLGGTQLEYGDMSIELLPFPRVPVVIIVWLGDEEFPARSTLLIDSSCKSQIPTDIIWSTAMMSIKMMLTNKGV</sequence>
<dbReference type="Proteomes" id="UP000032309">
    <property type="component" value="Unassembled WGS sequence"/>
</dbReference>
<accession>A0ABQ0K1L7</accession>
<dbReference type="EMBL" id="BAFN01000001">
    <property type="protein sequence ID" value="GAN34813.1"/>
    <property type="molecule type" value="Genomic_DNA"/>
</dbReference>
<dbReference type="InterPro" id="IPR024264">
    <property type="entry name" value="DUF3786"/>
</dbReference>